<dbReference type="InterPro" id="IPR025742">
    <property type="entry name" value="CSTF2_hinge"/>
</dbReference>
<dbReference type="InterPro" id="IPR038192">
    <property type="entry name" value="CSTF_C_sf"/>
</dbReference>
<dbReference type="Gene3D" id="1.10.20.70">
    <property type="entry name" value="Transcription termination and cleavage factor, C-terminal domain"/>
    <property type="match status" value="1"/>
</dbReference>
<dbReference type="PANTHER" id="PTHR45735">
    <property type="entry name" value="CLEAVAGE STIMULATION FACTOR SUBUNIT 2"/>
    <property type="match status" value="1"/>
</dbReference>
<feature type="compositionally biased region" description="Basic and acidic residues" evidence="4">
    <location>
        <begin position="82"/>
        <end position="96"/>
    </location>
</feature>
<dbReference type="GO" id="GO:0003729">
    <property type="term" value="F:mRNA binding"/>
    <property type="evidence" value="ECO:0000318"/>
    <property type="project" value="GO_Central"/>
</dbReference>
<dbReference type="OrthoDB" id="272703at2759"/>
<evidence type="ECO:0000256" key="4">
    <source>
        <dbReference type="SAM" id="MobiDB-lite"/>
    </source>
</evidence>
<dbReference type="AlphaFoldDB" id="A0A1U7YSV0"/>
<dbReference type="Gene3D" id="3.30.70.330">
    <property type="match status" value="1"/>
</dbReference>
<dbReference type="InParanoid" id="A0A1U7YSV0"/>
<feature type="region of interest" description="Disordered" evidence="4">
    <location>
        <begin position="374"/>
        <end position="432"/>
    </location>
</feature>
<feature type="region of interest" description="Disordered" evidence="4">
    <location>
        <begin position="239"/>
        <end position="262"/>
    </location>
</feature>
<dbReference type="KEGG" id="nnu:104587426"/>
<dbReference type="InterPro" id="IPR026896">
    <property type="entry name" value="CSTF_C"/>
</dbReference>
<dbReference type="Pfam" id="PF00076">
    <property type="entry name" value="RRM_1"/>
    <property type="match status" value="1"/>
</dbReference>
<name>A0A1U7YSV0_NELNU</name>
<dbReference type="FunCoup" id="A0A1U7YSV0">
    <property type="interactions" value="3382"/>
</dbReference>
<evidence type="ECO:0000313" key="7">
    <source>
        <dbReference type="RefSeq" id="XP_010243342.1"/>
    </source>
</evidence>
<dbReference type="FunFam" id="3.30.70.330:FF:000378">
    <property type="entry name" value="Cleavage stimulating factor 64"/>
    <property type="match status" value="1"/>
</dbReference>
<dbReference type="FunFam" id="1.25.40.630:FF:000002">
    <property type="entry name" value="Cleavage stimulating factor 64"/>
    <property type="match status" value="1"/>
</dbReference>
<gene>
    <name evidence="7" type="primary">LOC104587426</name>
</gene>
<dbReference type="SUPFAM" id="SSF54928">
    <property type="entry name" value="RNA-binding domain, RBD"/>
    <property type="match status" value="1"/>
</dbReference>
<comment type="subcellular location">
    <subcellularLocation>
        <location evidence="1">Nucleus</location>
    </subcellularLocation>
</comment>
<dbReference type="InterPro" id="IPR035979">
    <property type="entry name" value="RBD_domain_sf"/>
</dbReference>
<evidence type="ECO:0000313" key="6">
    <source>
        <dbReference type="Proteomes" id="UP000189703"/>
    </source>
</evidence>
<dbReference type="PANTHER" id="PTHR45735:SF2">
    <property type="entry name" value="CLEAVAGE STIMULATION FACTOR SUBUNIT 2"/>
    <property type="match status" value="1"/>
</dbReference>
<dbReference type="GO" id="GO:0005847">
    <property type="term" value="C:mRNA cleavage and polyadenylation specificity factor complex"/>
    <property type="evidence" value="ECO:0000318"/>
    <property type="project" value="GO_Central"/>
</dbReference>
<dbReference type="Pfam" id="PF14327">
    <property type="entry name" value="CSTF2_hinge"/>
    <property type="match status" value="1"/>
</dbReference>
<dbReference type="CDD" id="cd12398">
    <property type="entry name" value="RRM_CSTF2_RNA15_like"/>
    <property type="match status" value="1"/>
</dbReference>
<feature type="compositionally biased region" description="Polar residues" evidence="4">
    <location>
        <begin position="239"/>
        <end position="254"/>
    </location>
</feature>
<dbReference type="RefSeq" id="XP_010243342.1">
    <property type="nucleotide sequence ID" value="XM_010245040.2"/>
</dbReference>
<evidence type="ECO:0000256" key="2">
    <source>
        <dbReference type="ARBA" id="ARBA00023242"/>
    </source>
</evidence>
<organism evidence="6 7">
    <name type="scientific">Nelumbo nucifera</name>
    <name type="common">Sacred lotus</name>
    <dbReference type="NCBI Taxonomy" id="4432"/>
    <lineage>
        <taxon>Eukaryota</taxon>
        <taxon>Viridiplantae</taxon>
        <taxon>Streptophyta</taxon>
        <taxon>Embryophyta</taxon>
        <taxon>Tracheophyta</taxon>
        <taxon>Spermatophyta</taxon>
        <taxon>Magnoliopsida</taxon>
        <taxon>Proteales</taxon>
        <taxon>Nelumbonaceae</taxon>
        <taxon>Nelumbo</taxon>
    </lineage>
</organism>
<dbReference type="GO" id="GO:0031124">
    <property type="term" value="P:mRNA 3'-end processing"/>
    <property type="evidence" value="ECO:0007669"/>
    <property type="project" value="InterPro"/>
</dbReference>
<dbReference type="InterPro" id="IPR000504">
    <property type="entry name" value="RRM_dom"/>
</dbReference>
<dbReference type="OMA" id="PRMQLPQ"/>
<dbReference type="Proteomes" id="UP000189703">
    <property type="component" value="Unplaced"/>
</dbReference>
<keyword evidence="2" id="KW-0539">Nucleus</keyword>
<evidence type="ECO:0000256" key="3">
    <source>
        <dbReference type="PROSITE-ProRule" id="PRU00176"/>
    </source>
</evidence>
<dbReference type="PROSITE" id="PS50102">
    <property type="entry name" value="RRM"/>
    <property type="match status" value="1"/>
</dbReference>
<dbReference type="GeneID" id="104587426"/>
<keyword evidence="3" id="KW-0694">RNA-binding</keyword>
<dbReference type="Pfam" id="PF14304">
    <property type="entry name" value="CSTF_C"/>
    <property type="match status" value="1"/>
</dbReference>
<dbReference type="Gene3D" id="1.25.40.630">
    <property type="match status" value="1"/>
</dbReference>
<reference evidence="7" key="1">
    <citation type="submission" date="2025-08" db="UniProtKB">
        <authorList>
            <consortium name="RefSeq"/>
        </authorList>
    </citation>
    <scope>IDENTIFICATION</scope>
</reference>
<dbReference type="SMART" id="SM00360">
    <property type="entry name" value="RRM"/>
    <property type="match status" value="1"/>
</dbReference>
<feature type="compositionally biased region" description="Polar residues" evidence="4">
    <location>
        <begin position="102"/>
        <end position="111"/>
    </location>
</feature>
<feature type="region of interest" description="Disordered" evidence="4">
    <location>
        <begin position="82"/>
        <end position="114"/>
    </location>
</feature>
<dbReference type="eggNOG" id="KOG0108">
    <property type="taxonomic scope" value="Eukaryota"/>
</dbReference>
<feature type="compositionally biased region" description="Polar residues" evidence="4">
    <location>
        <begin position="381"/>
        <end position="392"/>
    </location>
</feature>
<dbReference type="InterPro" id="IPR012677">
    <property type="entry name" value="Nucleotide-bd_a/b_plait_sf"/>
</dbReference>
<accession>A0A1U7YSV0</accession>
<protein>
    <submittedName>
        <fullName evidence="7">Cleavage stimulating factor 64 isoform X1</fullName>
    </submittedName>
</protein>
<proteinExistence type="predicted"/>
<feature type="domain" description="RRM" evidence="5">
    <location>
        <begin position="7"/>
        <end position="85"/>
    </location>
</feature>
<keyword evidence="6" id="KW-1185">Reference proteome</keyword>
<dbReference type="STRING" id="4432.A0A1U7YSV0"/>
<evidence type="ECO:0000259" key="5">
    <source>
        <dbReference type="PROSITE" id="PS50102"/>
    </source>
</evidence>
<sequence>MASSQHRCVFVGNIPYDATEEQLIQICEEVGPVVSFRLVIDRETGKPKGYGFCEYKDEETALSARRNLQGYEINGRQLRVDFAENDKGADRNREQGRGGPGLTSNVDTQKQVGGPAIFGDSTLHQPIGLPLAATAASVMAGALGDVQTGGMSSKQTGLQNQSGVINDPLTHYLAKMSKHQLQEVMSEMKAMATQKKELARQLLVASPQLSKALFQAQIMLGMVTPQMLQMTNIRQSTVSQPPVQDGLHSQQQAALPSHPPVPQGALYTNQTSAIPQQQVPMQHRFQHPQQAQSQVPLQTTIVGQSGISTVPSIQPQPFTGLPPRPQTQAVATSTALKQQMQQALLQHPRQVGTANLGHTSQLVLPNAALQHPSLLPRPPLAQQSFQPVSSVLSGGPETIHKDAERATQATDDATWIPRSIAGDGSDPTIHPSKLARLEDGRSASHSMISKNTSVTTGLTQVVGTGPLSANQVASEGVQHSENQVPQLQLPPEVESALLQQVMSLTAEQLSSLPPEQRQQVIQLQQMLR</sequence>
<evidence type="ECO:0000256" key="1">
    <source>
        <dbReference type="ARBA" id="ARBA00004123"/>
    </source>
</evidence>